<dbReference type="Pfam" id="PF01150">
    <property type="entry name" value="GDA1_CD39"/>
    <property type="match status" value="1"/>
</dbReference>
<dbReference type="GO" id="GO:0017111">
    <property type="term" value="F:ribonucleoside triphosphate phosphatase activity"/>
    <property type="evidence" value="ECO:0007669"/>
    <property type="project" value="TreeGrafter"/>
</dbReference>
<keyword evidence="7" id="KW-0472">Membrane</keyword>
<feature type="compositionally biased region" description="Low complexity" evidence="6">
    <location>
        <begin position="583"/>
        <end position="602"/>
    </location>
</feature>
<dbReference type="Gene3D" id="3.30.420.40">
    <property type="match status" value="1"/>
</dbReference>
<dbReference type="PROSITE" id="PS01238">
    <property type="entry name" value="GDA1_CD39_NTPASE"/>
    <property type="match status" value="1"/>
</dbReference>
<feature type="active site" description="Proton acceptor" evidence="3">
    <location>
        <position position="144"/>
    </location>
</feature>
<evidence type="ECO:0000256" key="6">
    <source>
        <dbReference type="SAM" id="MobiDB-lite"/>
    </source>
</evidence>
<dbReference type="GO" id="GO:0016020">
    <property type="term" value="C:membrane"/>
    <property type="evidence" value="ECO:0007669"/>
    <property type="project" value="TreeGrafter"/>
</dbReference>
<proteinExistence type="inferred from homology"/>
<evidence type="ECO:0000313" key="9">
    <source>
        <dbReference type="Proteomes" id="UP001362899"/>
    </source>
</evidence>
<keyword evidence="4" id="KW-0067">ATP-binding</keyword>
<dbReference type="InterPro" id="IPR000407">
    <property type="entry name" value="GDA1_CD39_NTPase"/>
</dbReference>
<evidence type="ECO:0000256" key="5">
    <source>
        <dbReference type="RuleBase" id="RU003833"/>
    </source>
</evidence>
<dbReference type="GO" id="GO:0005524">
    <property type="term" value="F:ATP binding"/>
    <property type="evidence" value="ECO:0007669"/>
    <property type="project" value="UniProtKB-KW"/>
</dbReference>
<feature type="transmembrane region" description="Helical" evidence="7">
    <location>
        <begin position="493"/>
        <end position="513"/>
    </location>
</feature>
<sequence>MKYAVIIDAGSSGSRAFVYSWPDVLSYKSNLGPDSVLNNALLPIETSKDWVNRIQPGISSFQGDTRSIWKKHLKPLLKNALKIVPKDQISETPIYFLATAGLRLLPKEDQTQILSQVCRYLQRKTNFLVPECSSHVTMIDGETEGLYGWLGLNYLVHYSIAKKWDSFEDTYGFLDMGGASAQLAFLADRETHKDLAASIHDIRVRTAAGNPVDWNVYVTTWLGHGANQAHNRLRKQIIGALTPEELKSSESDSVVAVDPCLPVGATDITTIDEQEYTFYGSGDFASCEALTTALLNENSHCTEGHACLFESVSSNDFSLEGQKFVGVSEYWYTLQDLFSTNGKFDYAHLEPKVRELCSGDWANIQSSLERGELLKGGDTPFNEHEIKQACFKSAWVLTVLRKGLNFALNTENPSLHHNFQDTFQSAIDIDGTEISWTLGRAVLYASSQIPPSSGTEHLDVGYSDSNSQFINGGEMFNSKELKIMTLTKSYTHAGYMSAYFMLFTLIMILIFCLKVRHTKAAISVGNKIKRWCQILYRKFRTYTEQRKHRNTADSIGYGYSYPHAGIPLNNTIVNDSLEELAQSRARSTSRPPTRTPSRVGSRINIKSTVVEP</sequence>
<evidence type="ECO:0000313" key="8">
    <source>
        <dbReference type="EMBL" id="GMM50691.1"/>
    </source>
</evidence>
<gene>
    <name evidence="8" type="ORF">DASB73_016490</name>
</gene>
<dbReference type="GO" id="GO:0006256">
    <property type="term" value="P:UDP catabolic process"/>
    <property type="evidence" value="ECO:0007669"/>
    <property type="project" value="TreeGrafter"/>
</dbReference>
<keyword evidence="7" id="KW-1133">Transmembrane helix</keyword>
<keyword evidence="9" id="KW-1185">Reference proteome</keyword>
<dbReference type="PANTHER" id="PTHR11782">
    <property type="entry name" value="ADENOSINE/GUANOSINE DIPHOSPHATASE"/>
    <property type="match status" value="1"/>
</dbReference>
<dbReference type="Proteomes" id="UP001362899">
    <property type="component" value="Unassembled WGS sequence"/>
</dbReference>
<protein>
    <submittedName>
        <fullName evidence="8">Apyrase</fullName>
    </submittedName>
</protein>
<evidence type="ECO:0000256" key="7">
    <source>
        <dbReference type="SAM" id="Phobius"/>
    </source>
</evidence>
<comment type="caution">
    <text evidence="8">The sequence shown here is derived from an EMBL/GenBank/DDBJ whole genome shotgun (WGS) entry which is preliminary data.</text>
</comment>
<feature type="binding site" evidence="4">
    <location>
        <begin position="178"/>
        <end position="182"/>
    </location>
    <ligand>
        <name>ATP</name>
        <dbReference type="ChEBI" id="CHEBI:30616"/>
    </ligand>
</feature>
<dbReference type="EMBL" id="BTGC01000003">
    <property type="protein sequence ID" value="GMM50691.1"/>
    <property type="molecule type" value="Genomic_DNA"/>
</dbReference>
<dbReference type="AlphaFoldDB" id="A0AAV5RHR4"/>
<dbReference type="GO" id="GO:0046036">
    <property type="term" value="P:CTP metabolic process"/>
    <property type="evidence" value="ECO:0007669"/>
    <property type="project" value="TreeGrafter"/>
</dbReference>
<comment type="similarity">
    <text evidence="1 5">Belongs to the GDA1/CD39 NTPase family.</text>
</comment>
<evidence type="ECO:0000256" key="3">
    <source>
        <dbReference type="PIRSR" id="PIRSR600407-1"/>
    </source>
</evidence>
<keyword evidence="2 5" id="KW-0378">Hydrolase</keyword>
<evidence type="ECO:0000256" key="4">
    <source>
        <dbReference type="PIRSR" id="PIRSR600407-2"/>
    </source>
</evidence>
<accession>A0AAV5RHR4</accession>
<dbReference type="GO" id="GO:0004382">
    <property type="term" value="F:GDP phosphatase activity"/>
    <property type="evidence" value="ECO:0007669"/>
    <property type="project" value="TreeGrafter"/>
</dbReference>
<dbReference type="Gene3D" id="3.30.420.150">
    <property type="entry name" value="Exopolyphosphatase. Domain 2"/>
    <property type="match status" value="1"/>
</dbReference>
<dbReference type="GO" id="GO:0005794">
    <property type="term" value="C:Golgi apparatus"/>
    <property type="evidence" value="ECO:0007669"/>
    <property type="project" value="UniProtKB-ARBA"/>
</dbReference>
<keyword evidence="7" id="KW-0812">Transmembrane</keyword>
<feature type="region of interest" description="Disordered" evidence="6">
    <location>
        <begin position="582"/>
        <end position="612"/>
    </location>
</feature>
<keyword evidence="4" id="KW-0547">Nucleotide-binding</keyword>
<reference evidence="8 9" key="1">
    <citation type="journal article" date="2023" name="Elife">
        <title>Identification of key yeast species and microbe-microbe interactions impacting larval growth of Drosophila in the wild.</title>
        <authorList>
            <person name="Mure A."/>
            <person name="Sugiura Y."/>
            <person name="Maeda R."/>
            <person name="Honda K."/>
            <person name="Sakurai N."/>
            <person name="Takahashi Y."/>
            <person name="Watada M."/>
            <person name="Katoh T."/>
            <person name="Gotoh A."/>
            <person name="Gotoh Y."/>
            <person name="Taniguchi I."/>
            <person name="Nakamura K."/>
            <person name="Hayashi T."/>
            <person name="Katayama T."/>
            <person name="Uemura T."/>
            <person name="Hattori Y."/>
        </authorList>
    </citation>
    <scope>NUCLEOTIDE SEQUENCE [LARGE SCALE GENOMIC DNA]</scope>
    <source>
        <strain evidence="8 9">SB-73</strain>
    </source>
</reference>
<dbReference type="GO" id="GO:0045134">
    <property type="term" value="F:UDP phosphatase activity"/>
    <property type="evidence" value="ECO:0007669"/>
    <property type="project" value="TreeGrafter"/>
</dbReference>
<organism evidence="8 9">
    <name type="scientific">Starmerella bacillaris</name>
    <name type="common">Yeast</name>
    <name type="synonym">Candida zemplinina</name>
    <dbReference type="NCBI Taxonomy" id="1247836"/>
    <lineage>
        <taxon>Eukaryota</taxon>
        <taxon>Fungi</taxon>
        <taxon>Dikarya</taxon>
        <taxon>Ascomycota</taxon>
        <taxon>Saccharomycotina</taxon>
        <taxon>Dipodascomycetes</taxon>
        <taxon>Dipodascales</taxon>
        <taxon>Trichomonascaceae</taxon>
        <taxon>Starmerella</taxon>
    </lineage>
</organism>
<dbReference type="PANTHER" id="PTHR11782:SF121">
    <property type="entry name" value="NUCLEOSIDE-DIPHOSPHATASE MIG-23"/>
    <property type="match status" value="1"/>
</dbReference>
<evidence type="ECO:0000256" key="2">
    <source>
        <dbReference type="ARBA" id="ARBA00022801"/>
    </source>
</evidence>
<evidence type="ECO:0000256" key="1">
    <source>
        <dbReference type="ARBA" id="ARBA00009283"/>
    </source>
</evidence>
<name>A0AAV5RHR4_STABA</name>